<organism evidence="5 6">
    <name type="scientific">Isoptericola jiangsuensis</name>
    <dbReference type="NCBI Taxonomy" id="548579"/>
    <lineage>
        <taxon>Bacteria</taxon>
        <taxon>Bacillati</taxon>
        <taxon>Actinomycetota</taxon>
        <taxon>Actinomycetes</taxon>
        <taxon>Micrococcales</taxon>
        <taxon>Promicromonosporaceae</taxon>
        <taxon>Isoptericola</taxon>
    </lineage>
</organism>
<dbReference type="SUPFAM" id="SSF46785">
    <property type="entry name" value="Winged helix' DNA-binding domain"/>
    <property type="match status" value="1"/>
</dbReference>
<protein>
    <submittedName>
        <fullName evidence="5">MarR family transcriptional regulator for hemolysin</fullName>
    </submittedName>
</protein>
<dbReference type="PROSITE" id="PS01117">
    <property type="entry name" value="HTH_MARR_1"/>
    <property type="match status" value="1"/>
</dbReference>
<evidence type="ECO:0000256" key="3">
    <source>
        <dbReference type="ARBA" id="ARBA00023163"/>
    </source>
</evidence>
<dbReference type="GO" id="GO:0003700">
    <property type="term" value="F:DNA-binding transcription factor activity"/>
    <property type="evidence" value="ECO:0007669"/>
    <property type="project" value="InterPro"/>
</dbReference>
<dbReference type="PRINTS" id="PR00598">
    <property type="entry name" value="HTHMARR"/>
</dbReference>
<dbReference type="InterPro" id="IPR036390">
    <property type="entry name" value="WH_DNA-bd_sf"/>
</dbReference>
<keyword evidence="2" id="KW-0238">DNA-binding</keyword>
<dbReference type="PROSITE" id="PS50995">
    <property type="entry name" value="HTH_MARR_2"/>
    <property type="match status" value="1"/>
</dbReference>
<dbReference type="PANTHER" id="PTHR33164">
    <property type="entry name" value="TRANSCRIPTIONAL REGULATOR, MARR FAMILY"/>
    <property type="match status" value="1"/>
</dbReference>
<name>A0A2A9EUG0_9MICO</name>
<evidence type="ECO:0000313" key="5">
    <source>
        <dbReference type="EMBL" id="PFG41865.1"/>
    </source>
</evidence>
<dbReference type="Proteomes" id="UP000224130">
    <property type="component" value="Unassembled WGS sequence"/>
</dbReference>
<feature type="domain" description="HTH marR-type" evidence="4">
    <location>
        <begin position="5"/>
        <end position="134"/>
    </location>
</feature>
<dbReference type="GO" id="GO:0006950">
    <property type="term" value="P:response to stress"/>
    <property type="evidence" value="ECO:0007669"/>
    <property type="project" value="TreeGrafter"/>
</dbReference>
<dbReference type="InterPro" id="IPR039422">
    <property type="entry name" value="MarR/SlyA-like"/>
</dbReference>
<dbReference type="RefSeq" id="WP_098462468.1">
    <property type="nucleotide sequence ID" value="NZ_PDJJ01000001.1"/>
</dbReference>
<comment type="caution">
    <text evidence="5">The sequence shown here is derived from an EMBL/GenBank/DDBJ whole genome shotgun (WGS) entry which is preliminary data.</text>
</comment>
<dbReference type="InterPro" id="IPR000835">
    <property type="entry name" value="HTH_MarR-typ"/>
</dbReference>
<accession>A0A2A9EUG0</accession>
<proteinExistence type="predicted"/>
<dbReference type="OrthoDB" id="3778086at2"/>
<sequence length="149" mass="15796">MPNAGRTLISALQALGRAQRESAGHLAESLGCPRASLGIVLLLDGRGTLPLCEVAEALKVDSSVASRQVSALVDSGLVRRSVDDQDRRARTLELTDAGRSLAADAHEAFGRLVATGFADWDESDLLHAAQQIRSVADAISSIPREELVR</sequence>
<dbReference type="Gene3D" id="1.10.10.10">
    <property type="entry name" value="Winged helix-like DNA-binding domain superfamily/Winged helix DNA-binding domain"/>
    <property type="match status" value="1"/>
</dbReference>
<dbReference type="PANTHER" id="PTHR33164:SF57">
    <property type="entry name" value="MARR-FAMILY TRANSCRIPTIONAL REGULATOR"/>
    <property type="match status" value="1"/>
</dbReference>
<dbReference type="SMART" id="SM00347">
    <property type="entry name" value="HTH_MARR"/>
    <property type="match status" value="1"/>
</dbReference>
<dbReference type="EMBL" id="PDJJ01000001">
    <property type="protein sequence ID" value="PFG41865.1"/>
    <property type="molecule type" value="Genomic_DNA"/>
</dbReference>
<dbReference type="InterPro" id="IPR023187">
    <property type="entry name" value="Tscrpt_reg_MarR-type_CS"/>
</dbReference>
<dbReference type="GO" id="GO:0003677">
    <property type="term" value="F:DNA binding"/>
    <property type="evidence" value="ECO:0007669"/>
    <property type="project" value="UniProtKB-KW"/>
</dbReference>
<evidence type="ECO:0000256" key="2">
    <source>
        <dbReference type="ARBA" id="ARBA00023125"/>
    </source>
</evidence>
<dbReference type="Pfam" id="PF01047">
    <property type="entry name" value="MarR"/>
    <property type="match status" value="1"/>
</dbReference>
<dbReference type="InterPro" id="IPR036388">
    <property type="entry name" value="WH-like_DNA-bd_sf"/>
</dbReference>
<evidence type="ECO:0000313" key="6">
    <source>
        <dbReference type="Proteomes" id="UP000224130"/>
    </source>
</evidence>
<evidence type="ECO:0000256" key="1">
    <source>
        <dbReference type="ARBA" id="ARBA00023015"/>
    </source>
</evidence>
<dbReference type="AlphaFoldDB" id="A0A2A9EUG0"/>
<keyword evidence="3" id="KW-0804">Transcription</keyword>
<evidence type="ECO:0000259" key="4">
    <source>
        <dbReference type="PROSITE" id="PS50995"/>
    </source>
</evidence>
<keyword evidence="6" id="KW-1185">Reference proteome</keyword>
<gene>
    <name evidence="5" type="ORF">ATJ88_0513</name>
</gene>
<keyword evidence="1" id="KW-0805">Transcription regulation</keyword>
<reference evidence="5 6" key="1">
    <citation type="submission" date="2017-10" db="EMBL/GenBank/DDBJ databases">
        <title>Sequencing the genomes of 1000 actinobacteria strains.</title>
        <authorList>
            <person name="Klenk H.-P."/>
        </authorList>
    </citation>
    <scope>NUCLEOTIDE SEQUENCE [LARGE SCALE GENOMIC DNA]</scope>
    <source>
        <strain evidence="5 6">DSM 21863</strain>
    </source>
</reference>